<protein>
    <submittedName>
        <fullName evidence="1">Uncharacterized protein</fullName>
    </submittedName>
</protein>
<dbReference type="PANTHER" id="PTHR22115">
    <property type="entry name" value="C3ORF6 PROTEIN-RELATED"/>
    <property type="match status" value="1"/>
</dbReference>
<dbReference type="GO" id="GO:0031625">
    <property type="term" value="F:ubiquitin protein ligase binding"/>
    <property type="evidence" value="ECO:0007669"/>
    <property type="project" value="TreeGrafter"/>
</dbReference>
<evidence type="ECO:0000313" key="1">
    <source>
        <dbReference type="Ensembl" id="ENSOTSP00005060872.1"/>
    </source>
</evidence>
<organism evidence="1 2">
    <name type="scientific">Oncorhynchus tshawytscha</name>
    <name type="common">Chinook salmon</name>
    <name type="synonym">Salmo tshawytscha</name>
    <dbReference type="NCBI Taxonomy" id="74940"/>
    <lineage>
        <taxon>Eukaryota</taxon>
        <taxon>Metazoa</taxon>
        <taxon>Chordata</taxon>
        <taxon>Craniata</taxon>
        <taxon>Vertebrata</taxon>
        <taxon>Euteleostomi</taxon>
        <taxon>Actinopterygii</taxon>
        <taxon>Neopterygii</taxon>
        <taxon>Teleostei</taxon>
        <taxon>Protacanthopterygii</taxon>
        <taxon>Salmoniformes</taxon>
        <taxon>Salmonidae</taxon>
        <taxon>Salmoninae</taxon>
        <taxon>Oncorhynchus</taxon>
    </lineage>
</organism>
<dbReference type="GO" id="GO:0005737">
    <property type="term" value="C:cytoplasm"/>
    <property type="evidence" value="ECO:0007669"/>
    <property type="project" value="TreeGrafter"/>
</dbReference>
<keyword evidence="2" id="KW-1185">Reference proteome</keyword>
<reference evidence="1" key="2">
    <citation type="submission" date="2025-09" db="UniProtKB">
        <authorList>
            <consortium name="Ensembl"/>
        </authorList>
    </citation>
    <scope>IDENTIFICATION</scope>
</reference>
<dbReference type="Proteomes" id="UP000694402">
    <property type="component" value="Unassembled WGS sequence"/>
</dbReference>
<dbReference type="PANTHER" id="PTHR22115:SF1">
    <property type="entry name" value="COILED-COIL DOMAIN-CONTAINING PROTEIN 50"/>
    <property type="match status" value="1"/>
</dbReference>
<name>A0A8C8H7E2_ONCTS</name>
<dbReference type="Ensembl" id="ENSOTST00005066255.2">
    <property type="protein sequence ID" value="ENSOTSP00005060872.1"/>
    <property type="gene ID" value="ENSOTSG00005071563.1"/>
</dbReference>
<sequence>MRPGNYGLGEATQGITKLDLREQELLDMEVARKLQEEEVKASKMDKRAAQVAQDEVSGRPAASLSGTVVTDRLAFSRSLSFSLTLLPSTLKFIGKKCLFVL</sequence>
<dbReference type="InterPro" id="IPR039303">
    <property type="entry name" value="CCDC50"/>
</dbReference>
<dbReference type="AlphaFoldDB" id="A0A8C8H7E2"/>
<reference evidence="1" key="1">
    <citation type="submission" date="2025-08" db="UniProtKB">
        <authorList>
            <consortium name="Ensembl"/>
        </authorList>
    </citation>
    <scope>IDENTIFICATION</scope>
</reference>
<proteinExistence type="predicted"/>
<accession>A0A8C8H7E2</accession>
<dbReference type="GeneTree" id="ENSGT00980000198865"/>
<evidence type="ECO:0000313" key="2">
    <source>
        <dbReference type="Proteomes" id="UP000694402"/>
    </source>
</evidence>